<organism evidence="1">
    <name type="scientific">viral metagenome</name>
    <dbReference type="NCBI Taxonomy" id="1070528"/>
    <lineage>
        <taxon>unclassified sequences</taxon>
        <taxon>metagenomes</taxon>
        <taxon>organismal metagenomes</taxon>
    </lineage>
</organism>
<dbReference type="AlphaFoldDB" id="A0A6H1ZUY7"/>
<dbReference type="PROSITE" id="PS51257">
    <property type="entry name" value="PROKAR_LIPOPROTEIN"/>
    <property type="match status" value="1"/>
</dbReference>
<gene>
    <name evidence="1" type="ORF">TM448A01973_0017</name>
    <name evidence="2" type="ORF">TM448B02147_0006</name>
</gene>
<protein>
    <submittedName>
        <fullName evidence="1">Uncharacterized protein</fullName>
    </submittedName>
</protein>
<sequence length="156" mass="17079">MRDQAVEPLDTLGLLDTVGGLIGGAFACMEVAEEEIAKARKKYPARSEEINEAFGLLCTPEILQGKALQLYRMHAREVVTRIGEGLEPRVSDAMVLAALSEWSLEHMPNQDARAAMEQLYLGVFDEIPGGEILPTPEYTPGGAAQVIEGVRRRLSR</sequence>
<dbReference type="EMBL" id="MT144882">
    <property type="protein sequence ID" value="QJI00870.1"/>
    <property type="molecule type" value="Genomic_DNA"/>
</dbReference>
<reference evidence="1" key="1">
    <citation type="submission" date="2020-03" db="EMBL/GenBank/DDBJ databases">
        <title>The deep terrestrial virosphere.</title>
        <authorList>
            <person name="Holmfeldt K."/>
            <person name="Nilsson E."/>
            <person name="Simone D."/>
            <person name="Lopez-Fernandez M."/>
            <person name="Wu X."/>
            <person name="de Brujin I."/>
            <person name="Lundin D."/>
            <person name="Andersson A."/>
            <person name="Bertilsson S."/>
            <person name="Dopson M."/>
        </authorList>
    </citation>
    <scope>NUCLEOTIDE SEQUENCE</scope>
    <source>
        <strain evidence="1">TM448A01973</strain>
        <strain evidence="2">TM448B02147</strain>
    </source>
</reference>
<dbReference type="EMBL" id="MT144236">
    <property type="protein sequence ID" value="QJA51085.1"/>
    <property type="molecule type" value="Genomic_DNA"/>
</dbReference>
<evidence type="ECO:0000313" key="2">
    <source>
        <dbReference type="EMBL" id="QJI00870.1"/>
    </source>
</evidence>
<evidence type="ECO:0000313" key="1">
    <source>
        <dbReference type="EMBL" id="QJA51085.1"/>
    </source>
</evidence>
<accession>A0A6H1ZUY7</accession>
<proteinExistence type="predicted"/>
<name>A0A6H1ZUY7_9ZZZZ</name>